<reference evidence="3" key="1">
    <citation type="journal article" date="2012" name="Science">
        <title>The Paleozoic origin of enzymatic lignin decomposition reconstructed from 31 fungal genomes.</title>
        <authorList>
            <person name="Floudas D."/>
            <person name="Binder M."/>
            <person name="Riley R."/>
            <person name="Barry K."/>
            <person name="Blanchette R.A."/>
            <person name="Henrissat B."/>
            <person name="Martinez A.T."/>
            <person name="Otillar R."/>
            <person name="Spatafora J.W."/>
            <person name="Yadav J.S."/>
            <person name="Aerts A."/>
            <person name="Benoit I."/>
            <person name="Boyd A."/>
            <person name="Carlson A."/>
            <person name="Copeland A."/>
            <person name="Coutinho P.M."/>
            <person name="de Vries R.P."/>
            <person name="Ferreira P."/>
            <person name="Findley K."/>
            <person name="Foster B."/>
            <person name="Gaskell J."/>
            <person name="Glotzer D."/>
            <person name="Gorecki P."/>
            <person name="Heitman J."/>
            <person name="Hesse C."/>
            <person name="Hori C."/>
            <person name="Igarashi K."/>
            <person name="Jurgens J.A."/>
            <person name="Kallen N."/>
            <person name="Kersten P."/>
            <person name="Kohler A."/>
            <person name="Kuees U."/>
            <person name="Kumar T.K.A."/>
            <person name="Kuo A."/>
            <person name="LaButti K."/>
            <person name="Larrondo L.F."/>
            <person name="Lindquist E."/>
            <person name="Ling A."/>
            <person name="Lombard V."/>
            <person name="Lucas S."/>
            <person name="Lundell T."/>
            <person name="Martin R."/>
            <person name="McLaughlin D.J."/>
            <person name="Morgenstern I."/>
            <person name="Morin E."/>
            <person name="Murat C."/>
            <person name="Nagy L.G."/>
            <person name="Nolan M."/>
            <person name="Ohm R.A."/>
            <person name="Patyshakuliyeva A."/>
            <person name="Rokas A."/>
            <person name="Ruiz-Duenas F.J."/>
            <person name="Sabat G."/>
            <person name="Salamov A."/>
            <person name="Samejima M."/>
            <person name="Schmutz J."/>
            <person name="Slot J.C."/>
            <person name="St John F."/>
            <person name="Stenlid J."/>
            <person name="Sun H."/>
            <person name="Sun S."/>
            <person name="Syed K."/>
            <person name="Tsang A."/>
            <person name="Wiebenga A."/>
            <person name="Young D."/>
            <person name="Pisabarro A."/>
            <person name="Eastwood D.C."/>
            <person name="Martin F."/>
            <person name="Cullen D."/>
            <person name="Grigoriev I.V."/>
            <person name="Hibbett D.S."/>
        </authorList>
    </citation>
    <scope>NUCLEOTIDE SEQUENCE [LARGE SCALE GENOMIC DNA]</scope>
    <source>
        <strain evidence="3">HHB-11173 SS5</strain>
    </source>
</reference>
<evidence type="ECO:0000313" key="3">
    <source>
        <dbReference type="Proteomes" id="UP000054196"/>
    </source>
</evidence>
<evidence type="ECO:0000256" key="1">
    <source>
        <dbReference type="SAM" id="MobiDB-lite"/>
    </source>
</evidence>
<accession>R7RZI6</accession>
<organism evidence="2 3">
    <name type="scientific">Punctularia strigosozonata (strain HHB-11173)</name>
    <name type="common">White-rot fungus</name>
    <dbReference type="NCBI Taxonomy" id="741275"/>
    <lineage>
        <taxon>Eukaryota</taxon>
        <taxon>Fungi</taxon>
        <taxon>Dikarya</taxon>
        <taxon>Basidiomycota</taxon>
        <taxon>Agaricomycotina</taxon>
        <taxon>Agaricomycetes</taxon>
        <taxon>Corticiales</taxon>
        <taxon>Punctulariaceae</taxon>
        <taxon>Punctularia</taxon>
    </lineage>
</organism>
<gene>
    <name evidence="2" type="ORF">PUNSTDRAFT_139414</name>
</gene>
<protein>
    <submittedName>
        <fullName evidence="2">Uncharacterized protein</fullName>
    </submittedName>
</protein>
<dbReference type="EMBL" id="JH687561">
    <property type="protein sequence ID" value="EIN03530.1"/>
    <property type="molecule type" value="Genomic_DNA"/>
</dbReference>
<sequence length="265" mass="29599">MNQKFYSLDERCMGCVIHRQSLCVRFTAKPDENRPCRSCMGHDMICVPSRPTRVPTTAEEWAEFMADQVAIWGNRLDAMGEELERSVERTHSRMAATIGESVVAMTEESARAQLHVKKYALSSASEIKDMKNQMRELVVAGDKDGSVVEKACRMVEEFDDKLRAIVPMVNKQSEAVSNLCEDVEATTRALDRRITFYVDKLREVARRVQVDFSDPPPVFGTDPNDPSHSPIRPVARADDIAAPEPHSPLVDAEGSDEGVGAMEEN</sequence>
<keyword evidence="3" id="KW-1185">Reference proteome</keyword>
<name>R7RZI6_PUNST</name>
<dbReference type="KEGG" id="psq:PUNSTDRAFT_139414"/>
<evidence type="ECO:0000313" key="2">
    <source>
        <dbReference type="EMBL" id="EIN03530.1"/>
    </source>
</evidence>
<dbReference type="HOGENOM" id="CLU_1205285_0_0_1"/>
<dbReference type="Proteomes" id="UP000054196">
    <property type="component" value="Unassembled WGS sequence"/>
</dbReference>
<proteinExistence type="predicted"/>
<dbReference type="RefSeq" id="XP_007389187.1">
    <property type="nucleotide sequence ID" value="XM_007389125.1"/>
</dbReference>
<feature type="region of interest" description="Disordered" evidence="1">
    <location>
        <begin position="213"/>
        <end position="265"/>
    </location>
</feature>
<dbReference type="GeneID" id="18880316"/>
<dbReference type="AlphaFoldDB" id="R7RZI6"/>